<dbReference type="OrthoDB" id="97518at2759"/>
<dbReference type="InterPro" id="IPR038595">
    <property type="entry name" value="LOR_sf"/>
</dbReference>
<evidence type="ECO:0000313" key="4">
    <source>
        <dbReference type="Proteomes" id="UP000649617"/>
    </source>
</evidence>
<reference evidence="3" key="1">
    <citation type="submission" date="2021-02" db="EMBL/GenBank/DDBJ databases">
        <authorList>
            <person name="Dougan E. K."/>
            <person name="Rhodes N."/>
            <person name="Thang M."/>
            <person name="Chan C."/>
        </authorList>
    </citation>
    <scope>NUCLEOTIDE SEQUENCE</scope>
</reference>
<accession>A0A812XCM6</accession>
<comment type="similarity">
    <text evidence="1">Belongs to the LOR family.</text>
</comment>
<protein>
    <submittedName>
        <fullName evidence="3">Uncharacterized protein</fullName>
    </submittedName>
</protein>
<proteinExistence type="inferred from homology"/>
<keyword evidence="4" id="KW-1185">Reference proteome</keyword>
<feature type="signal peptide" evidence="2">
    <location>
        <begin position="1"/>
        <end position="27"/>
    </location>
</feature>
<dbReference type="InterPro" id="IPR025659">
    <property type="entry name" value="Tubby-like_C"/>
</dbReference>
<dbReference type="AlphaFoldDB" id="A0A812XCM6"/>
<dbReference type="SUPFAM" id="SSF54518">
    <property type="entry name" value="Tubby C-terminal domain-like"/>
    <property type="match status" value="1"/>
</dbReference>
<comment type="caution">
    <text evidence="3">The sequence shown here is derived from an EMBL/GenBank/DDBJ whole genome shotgun (WGS) entry which is preliminary data.</text>
</comment>
<evidence type="ECO:0000256" key="1">
    <source>
        <dbReference type="ARBA" id="ARBA00005437"/>
    </source>
</evidence>
<dbReference type="Pfam" id="PF04525">
    <property type="entry name" value="LOR"/>
    <property type="match status" value="1"/>
</dbReference>
<gene>
    <name evidence="3" type="ORF">SPIL2461_LOCUS20532</name>
</gene>
<sequence length="232" mass="25251">MAMDPRARRLRLLCCACLATSWHVAFQLPAGTTAAPRQLRSVAMKASWLEMLDEAVGTPTPQPASPIIPESVKPLDADLMTRDLTAFELEEKGLAMSGEDFEVKTPEGELILRIGGGNRVPIPGMPVWDKLTVSAADGQQIATLERQAFAMTATYDVLRANGKKFGRITKAMFALTSTFELYQEDDTEGGALLRAEGSFSDKSYVMKSRQGEVVATVTRLKGFTGGNVDNYQ</sequence>
<organism evidence="3 4">
    <name type="scientific">Symbiodinium pilosum</name>
    <name type="common">Dinoflagellate</name>
    <dbReference type="NCBI Taxonomy" id="2952"/>
    <lineage>
        <taxon>Eukaryota</taxon>
        <taxon>Sar</taxon>
        <taxon>Alveolata</taxon>
        <taxon>Dinophyceae</taxon>
        <taxon>Suessiales</taxon>
        <taxon>Symbiodiniaceae</taxon>
        <taxon>Symbiodinium</taxon>
    </lineage>
</organism>
<dbReference type="EMBL" id="CAJNIZ010045452">
    <property type="protein sequence ID" value="CAE7720637.1"/>
    <property type="molecule type" value="Genomic_DNA"/>
</dbReference>
<dbReference type="Proteomes" id="UP000649617">
    <property type="component" value="Unassembled WGS sequence"/>
</dbReference>
<evidence type="ECO:0000313" key="3">
    <source>
        <dbReference type="EMBL" id="CAE7720637.1"/>
    </source>
</evidence>
<evidence type="ECO:0000256" key="2">
    <source>
        <dbReference type="SAM" id="SignalP"/>
    </source>
</evidence>
<name>A0A812XCM6_SYMPI</name>
<dbReference type="InterPro" id="IPR007612">
    <property type="entry name" value="LOR"/>
</dbReference>
<dbReference type="Gene3D" id="2.40.160.200">
    <property type="entry name" value="LURP1-related"/>
    <property type="match status" value="1"/>
</dbReference>
<feature type="chain" id="PRO_5032755786" evidence="2">
    <location>
        <begin position="28"/>
        <end position="232"/>
    </location>
</feature>
<feature type="non-terminal residue" evidence="3">
    <location>
        <position position="232"/>
    </location>
</feature>
<keyword evidence="2" id="KW-0732">Signal</keyword>